<evidence type="ECO:0000256" key="3">
    <source>
        <dbReference type="ARBA" id="ARBA00012754"/>
    </source>
</evidence>
<dbReference type="PANTHER" id="PTHR43730">
    <property type="entry name" value="BETA-MANNOSIDASE"/>
    <property type="match status" value="1"/>
</dbReference>
<accession>A0A3G9JBL1</accession>
<proteinExistence type="inferred from homology"/>
<feature type="domain" description="Glycoside hydrolase family 2 immunoglobulin-like beta-sandwich" evidence="7">
    <location>
        <begin position="211"/>
        <end position="314"/>
    </location>
</feature>
<comment type="similarity">
    <text evidence="2">Belongs to the glycosyl hydrolase 2 family.</text>
</comment>
<dbReference type="Proteomes" id="UP000275368">
    <property type="component" value="Chromosome"/>
</dbReference>
<evidence type="ECO:0000313" key="11">
    <source>
        <dbReference type="Proteomes" id="UP000275368"/>
    </source>
</evidence>
<feature type="domain" description="Glycoside hydrolase family 2 catalytic" evidence="8">
    <location>
        <begin position="333"/>
        <end position="566"/>
    </location>
</feature>
<dbReference type="PANTHER" id="PTHR43730:SF1">
    <property type="entry name" value="BETA-MANNOSIDASE"/>
    <property type="match status" value="1"/>
</dbReference>
<organism evidence="10 11">
    <name type="scientific">Paenibacillus baekrokdamisoli</name>
    <dbReference type="NCBI Taxonomy" id="1712516"/>
    <lineage>
        <taxon>Bacteria</taxon>
        <taxon>Bacillati</taxon>
        <taxon>Bacillota</taxon>
        <taxon>Bacilli</taxon>
        <taxon>Bacillales</taxon>
        <taxon>Paenibacillaceae</taxon>
        <taxon>Paenibacillus</taxon>
    </lineage>
</organism>
<dbReference type="InterPro" id="IPR013783">
    <property type="entry name" value="Ig-like_fold"/>
</dbReference>
<evidence type="ECO:0000259" key="9">
    <source>
        <dbReference type="Pfam" id="PF22666"/>
    </source>
</evidence>
<reference evidence="10 11" key="1">
    <citation type="submission" date="2018-11" db="EMBL/GenBank/DDBJ databases">
        <title>Complete genome sequence of Paenibacillus baekrokdamisoli strain KCTC 33723.</title>
        <authorList>
            <person name="Kang S.W."/>
            <person name="Lee K.C."/>
            <person name="Kim K.K."/>
            <person name="Kim J.S."/>
            <person name="Kim D.S."/>
            <person name="Ko S.H."/>
            <person name="Yang S.H."/>
            <person name="Lee J.S."/>
        </authorList>
    </citation>
    <scope>NUCLEOTIDE SEQUENCE [LARGE SCALE GENOMIC DNA]</scope>
    <source>
        <strain evidence="10 11">KCTC 33723</strain>
    </source>
</reference>
<dbReference type="Pfam" id="PF02836">
    <property type="entry name" value="Glyco_hydro_2_C"/>
    <property type="match status" value="1"/>
</dbReference>
<dbReference type="GO" id="GO:0006516">
    <property type="term" value="P:glycoprotein catabolic process"/>
    <property type="evidence" value="ECO:0007669"/>
    <property type="project" value="TreeGrafter"/>
</dbReference>
<dbReference type="EC" id="3.2.1.25" evidence="3"/>
<dbReference type="InterPro" id="IPR050887">
    <property type="entry name" value="Beta-mannosidase_GH2"/>
</dbReference>
<comment type="catalytic activity">
    <reaction evidence="1">
        <text>Hydrolysis of terminal, non-reducing beta-D-mannose residues in beta-D-mannosides.</text>
        <dbReference type="EC" id="3.2.1.25"/>
    </reaction>
</comment>
<dbReference type="RefSeq" id="WP_125660212.1">
    <property type="nucleotide sequence ID" value="NZ_AP019308.1"/>
</dbReference>
<keyword evidence="5" id="KW-0378">Hydrolase</keyword>
<evidence type="ECO:0000256" key="4">
    <source>
        <dbReference type="ARBA" id="ARBA00022729"/>
    </source>
</evidence>
<dbReference type="SUPFAM" id="SSF49785">
    <property type="entry name" value="Galactose-binding domain-like"/>
    <property type="match status" value="1"/>
</dbReference>
<dbReference type="GO" id="GO:0005975">
    <property type="term" value="P:carbohydrate metabolic process"/>
    <property type="evidence" value="ECO:0007669"/>
    <property type="project" value="InterPro"/>
</dbReference>
<evidence type="ECO:0000256" key="5">
    <source>
        <dbReference type="ARBA" id="ARBA00022801"/>
    </source>
</evidence>
<dbReference type="Gene3D" id="2.60.40.10">
    <property type="entry name" value="Immunoglobulins"/>
    <property type="match status" value="1"/>
</dbReference>
<dbReference type="SUPFAM" id="SSF51445">
    <property type="entry name" value="(Trans)glycosidases"/>
    <property type="match status" value="1"/>
</dbReference>
<keyword evidence="11" id="KW-1185">Reference proteome</keyword>
<evidence type="ECO:0000256" key="1">
    <source>
        <dbReference type="ARBA" id="ARBA00000829"/>
    </source>
</evidence>
<dbReference type="OrthoDB" id="9801077at2"/>
<dbReference type="SUPFAM" id="SSF49303">
    <property type="entry name" value="beta-Galactosidase/glucuronidase domain"/>
    <property type="match status" value="1"/>
</dbReference>
<keyword evidence="4" id="KW-0732">Signal</keyword>
<sequence>MQEIIMNSLSWQVKGFWPWVPIKGTSMELGQELMGVTDWLPASVPGGVHYDLYRAGLIAHPYKNLNSLNCEWVENRWWLYRTTLERPSQMGDRIELVFKGLDYEAAIYANQTLLGEHKGMFQEAVYDVTALMNEHDRLEISVLFKHAPDEMAQIGKTSETFTQKSRFNYKWDFSTRLVNIGMWDDVVVRVHNMYSIGEVYLSTDVKGFGTPEVDQVIGIVRLKTDVQKQASSSYEERMPLVLIICCRDPEGREVASRVVDVHENRETEVELEVFYPQLWYPNGYGTQSLYSVNVLLQSGDGITVDERTFKTGIRKLEYVQNDISPEDSLPYTFKINNKRIYIRGVNMTPLDHLYGNVTNEQYSWMVRLMQQGNINMVRIWGGGLIEKSRFYELCDANGIMIWQEFIQSSSGVDNIPSQQPEFLQLLEQTARAALADRRNHVSLTVWSGGNELMSEPNKPSNDSDTNLAMLKALVSEYDPQRLFLPTSASGPVEYITDQKGLGHDVHGHWKYMNTPEHYRLYGENDNLFHSEFGVDGVSRVKSLHKFLDESYRKPVSMQDSMVWRHHGEWWDTLARDETLFGPMNDLAVFSESSQWVQAEGLRFILEANRRRKFRNSGSIIWQLNEPWPNVSCTNLVDYYGEAKMAYYWTKQAFAPLHVSLDYRTLNTVPGERFSQGVYLHAHEAGHNVQITAEVMDSTGYLHHSAKFAAVTVEDKALCVGQLDLVIPSTPDGLLLVRLSYRSEFGEGQCHPYVFSADSGPIYSSALKLQGANLQVGLEKDWQRIAVTELLESIVTVTNNGSEVALHIHMEEQTNGYWMESDDQYFTLFPSETRRVAVRCMEKKGGGFLVDDTSTSDELEALPEIVFRCFPDRDFPV</sequence>
<evidence type="ECO:0000256" key="2">
    <source>
        <dbReference type="ARBA" id="ARBA00007401"/>
    </source>
</evidence>
<gene>
    <name evidence="10" type="ORF">Back11_36580</name>
</gene>
<evidence type="ECO:0000259" key="7">
    <source>
        <dbReference type="Pfam" id="PF00703"/>
    </source>
</evidence>
<evidence type="ECO:0000259" key="8">
    <source>
        <dbReference type="Pfam" id="PF02836"/>
    </source>
</evidence>
<evidence type="ECO:0000313" key="10">
    <source>
        <dbReference type="EMBL" id="BBH22313.1"/>
    </source>
</evidence>
<protein>
    <recommendedName>
        <fullName evidence="3">beta-mannosidase</fullName>
        <ecNumber evidence="3">3.2.1.25</ecNumber>
    </recommendedName>
</protein>
<dbReference type="Gene3D" id="2.60.120.260">
    <property type="entry name" value="Galactose-binding domain-like"/>
    <property type="match status" value="1"/>
</dbReference>
<dbReference type="InterPro" id="IPR008979">
    <property type="entry name" value="Galactose-bd-like_sf"/>
</dbReference>
<dbReference type="Pfam" id="PF22666">
    <property type="entry name" value="Glyco_hydro_2_N2"/>
    <property type="match status" value="1"/>
</dbReference>
<dbReference type="AlphaFoldDB" id="A0A3G9JBL1"/>
<evidence type="ECO:0000256" key="6">
    <source>
        <dbReference type="ARBA" id="ARBA00023295"/>
    </source>
</evidence>
<dbReference type="InterPro" id="IPR006103">
    <property type="entry name" value="Glyco_hydro_2_cat"/>
</dbReference>
<dbReference type="KEGG" id="pbk:Back11_36580"/>
<dbReference type="Gene3D" id="3.20.20.80">
    <property type="entry name" value="Glycosidases"/>
    <property type="match status" value="1"/>
</dbReference>
<dbReference type="InterPro" id="IPR054593">
    <property type="entry name" value="Beta-mannosidase-like_N2"/>
</dbReference>
<feature type="domain" description="Beta-mannosidase-like galactose-binding" evidence="9">
    <location>
        <begin position="37"/>
        <end position="183"/>
    </location>
</feature>
<dbReference type="InterPro" id="IPR036156">
    <property type="entry name" value="Beta-gal/glucu_dom_sf"/>
</dbReference>
<dbReference type="EMBL" id="AP019308">
    <property type="protein sequence ID" value="BBH22313.1"/>
    <property type="molecule type" value="Genomic_DNA"/>
</dbReference>
<name>A0A3G9JBL1_9BACL</name>
<dbReference type="InterPro" id="IPR017853">
    <property type="entry name" value="GH"/>
</dbReference>
<keyword evidence="6" id="KW-0326">Glycosidase</keyword>
<dbReference type="GO" id="GO:0004567">
    <property type="term" value="F:beta-mannosidase activity"/>
    <property type="evidence" value="ECO:0007669"/>
    <property type="project" value="UniProtKB-EC"/>
</dbReference>
<dbReference type="InterPro" id="IPR006102">
    <property type="entry name" value="Ig-like_GH2"/>
</dbReference>
<dbReference type="Pfam" id="PF00703">
    <property type="entry name" value="Glyco_hydro_2"/>
    <property type="match status" value="1"/>
</dbReference>